<protein>
    <submittedName>
        <fullName evidence="1">Uncharacterized protein</fullName>
    </submittedName>
</protein>
<dbReference type="EMBL" id="MU275937">
    <property type="protein sequence ID" value="KAI0046005.1"/>
    <property type="molecule type" value="Genomic_DNA"/>
</dbReference>
<evidence type="ECO:0000313" key="2">
    <source>
        <dbReference type="Proteomes" id="UP000814033"/>
    </source>
</evidence>
<reference evidence="1" key="1">
    <citation type="submission" date="2021-02" db="EMBL/GenBank/DDBJ databases">
        <authorList>
            <consortium name="DOE Joint Genome Institute"/>
            <person name="Ahrendt S."/>
            <person name="Looney B.P."/>
            <person name="Miyauchi S."/>
            <person name="Morin E."/>
            <person name="Drula E."/>
            <person name="Courty P.E."/>
            <person name="Chicoki N."/>
            <person name="Fauchery L."/>
            <person name="Kohler A."/>
            <person name="Kuo A."/>
            <person name="Labutti K."/>
            <person name="Pangilinan J."/>
            <person name="Lipzen A."/>
            <person name="Riley R."/>
            <person name="Andreopoulos W."/>
            <person name="He G."/>
            <person name="Johnson J."/>
            <person name="Barry K.W."/>
            <person name="Grigoriev I.V."/>
            <person name="Nagy L."/>
            <person name="Hibbett D."/>
            <person name="Henrissat B."/>
            <person name="Matheny P.B."/>
            <person name="Labbe J."/>
            <person name="Martin F."/>
        </authorList>
    </citation>
    <scope>NUCLEOTIDE SEQUENCE</scope>
    <source>
        <strain evidence="1">FP105234-sp</strain>
    </source>
</reference>
<proteinExistence type="predicted"/>
<name>A0ACB8RQZ5_9AGAM</name>
<accession>A0ACB8RQZ5</accession>
<keyword evidence="2" id="KW-1185">Reference proteome</keyword>
<evidence type="ECO:0000313" key="1">
    <source>
        <dbReference type="EMBL" id="KAI0046005.1"/>
    </source>
</evidence>
<organism evidence="1 2">
    <name type="scientific">Auriscalpium vulgare</name>
    <dbReference type="NCBI Taxonomy" id="40419"/>
    <lineage>
        <taxon>Eukaryota</taxon>
        <taxon>Fungi</taxon>
        <taxon>Dikarya</taxon>
        <taxon>Basidiomycota</taxon>
        <taxon>Agaricomycotina</taxon>
        <taxon>Agaricomycetes</taxon>
        <taxon>Russulales</taxon>
        <taxon>Auriscalpiaceae</taxon>
        <taxon>Auriscalpium</taxon>
    </lineage>
</organism>
<sequence length="632" mass="69794">MAAPEGHVAKSSHYTELWSETMRSVITQLVELPPLPPDSVCTTPDGLAIAERAILDAREALHAQVQVQETAIAFALQDLFNACAERDAAIGARLLTIRHQHNSRLPAIRLPPEVLTIIFTYLSSAFEAGSHVWEDDDSPVDLRWLAITHVCRRWRQIALEYPLLWTYIDFSYGRECLETFLSRAKRAPLSIVSGKPLTANERRFIAQNIGRTRALTVKSSSDVFTTLNEPATLLEDFELMLFSSAAQLPGDLFGRSAPALRHLQLVTPCLLPWKSSLLTELTSLSLRRDDNEFFGFTPLHEVLNALGRMHALEKLDLDLEMAPEDPLRHEASDSRRIVSLTSLRRLDLFTDLSVARIFYAHIALPSQVVVRCKLNPCDGPMEDIPAVFSNLLASIGPDAHSSSKEPIKIVKLSIQENEDPAAHNGWAIEVIAWRESEDKDDEPVIHICLGDGIGPDRAAVVSTLKALSYGNLEMLFIASGAGDVAWMEVVGNAPKLWYVSAEGKIASALCDALRPSNTNEAETPVDDSPRVFLPALSSLQLSNLFLTGVDGSLVETLPMYLAERARLGYMVKELDIQWCEEDEACVGRIRDALPGGMVVTWDEGRNADELLERSDGQLPGGILSSHMCTYCA</sequence>
<gene>
    <name evidence="1" type="ORF">FA95DRAFT_1560602</name>
</gene>
<comment type="caution">
    <text evidence="1">The sequence shown here is derived from an EMBL/GenBank/DDBJ whole genome shotgun (WGS) entry which is preliminary data.</text>
</comment>
<reference evidence="1" key="2">
    <citation type="journal article" date="2022" name="New Phytol.">
        <title>Evolutionary transition to the ectomycorrhizal habit in the genomes of a hyperdiverse lineage of mushroom-forming fungi.</title>
        <authorList>
            <person name="Looney B."/>
            <person name="Miyauchi S."/>
            <person name="Morin E."/>
            <person name="Drula E."/>
            <person name="Courty P.E."/>
            <person name="Kohler A."/>
            <person name="Kuo A."/>
            <person name="LaButti K."/>
            <person name="Pangilinan J."/>
            <person name="Lipzen A."/>
            <person name="Riley R."/>
            <person name="Andreopoulos W."/>
            <person name="He G."/>
            <person name="Johnson J."/>
            <person name="Nolan M."/>
            <person name="Tritt A."/>
            <person name="Barry K.W."/>
            <person name="Grigoriev I.V."/>
            <person name="Nagy L.G."/>
            <person name="Hibbett D."/>
            <person name="Henrissat B."/>
            <person name="Matheny P.B."/>
            <person name="Labbe J."/>
            <person name="Martin F.M."/>
        </authorList>
    </citation>
    <scope>NUCLEOTIDE SEQUENCE</scope>
    <source>
        <strain evidence="1">FP105234-sp</strain>
    </source>
</reference>
<dbReference type="Proteomes" id="UP000814033">
    <property type="component" value="Unassembled WGS sequence"/>
</dbReference>